<accession>A0A4P7YA62</accession>
<proteinExistence type="predicted"/>
<dbReference type="RefSeq" id="WP_102642911.1">
    <property type="nucleotide sequence ID" value="NZ_CP039631.3"/>
</dbReference>
<dbReference type="Pfam" id="PF26207">
    <property type="entry name" value="Phage_phiTE_015"/>
    <property type="match status" value="1"/>
</dbReference>
<sequence length="99" mass="11411">MSAEQMRKAFERDWGQVDAEQGVHFIPELNTYGSELYAQHEYAQMKSSAWYYFQKGWASSRAAIEVDLQDLSRCFSPNDCGDWAMWLSDVKSLVTTRSA</sequence>
<reference evidence="2" key="1">
    <citation type="submission" date="2019-04" db="EMBL/GenBank/DDBJ databases">
        <title>Complete genome sequence of Pseudomonas veronii strain PVy, a versatile degrader capable of using multiple contaminants as sole carbon sources.</title>
        <authorList>
            <person name="Lopez-Echartea E."/>
            <person name="Ridl J."/>
            <person name="Pajer P."/>
            <person name="Strejcek M."/>
            <person name="Suman J."/>
            <person name="Uhlik O."/>
        </authorList>
    </citation>
    <scope>NUCLEOTIDE SEQUENCE [LARGE SCALE GENOMIC DNA]</scope>
    <source>
        <strain evidence="2">Pvy</strain>
    </source>
</reference>
<organism evidence="1 2">
    <name type="scientific">Pseudomonas veronii</name>
    <dbReference type="NCBI Taxonomy" id="76761"/>
    <lineage>
        <taxon>Bacteria</taxon>
        <taxon>Pseudomonadati</taxon>
        <taxon>Pseudomonadota</taxon>
        <taxon>Gammaproteobacteria</taxon>
        <taxon>Pseudomonadales</taxon>
        <taxon>Pseudomonadaceae</taxon>
        <taxon>Pseudomonas</taxon>
    </lineage>
</organism>
<evidence type="ECO:0000313" key="2">
    <source>
        <dbReference type="Proteomes" id="UP000298274"/>
    </source>
</evidence>
<evidence type="ECO:0000313" key="1">
    <source>
        <dbReference type="EMBL" id="QCG67318.1"/>
    </source>
</evidence>
<dbReference type="AlphaFoldDB" id="A0A4P7YA62"/>
<dbReference type="Proteomes" id="UP000298274">
    <property type="component" value="Chromosome"/>
</dbReference>
<gene>
    <name evidence="1" type="ORF">E4167_23310</name>
</gene>
<dbReference type="InterPro" id="IPR058601">
    <property type="entry name" value="Phage_phiTE_015-like"/>
</dbReference>
<protein>
    <submittedName>
        <fullName evidence="1">Uncharacterized protein</fullName>
    </submittedName>
</protein>
<dbReference type="EMBL" id="CP039631">
    <property type="protein sequence ID" value="QCG67318.1"/>
    <property type="molecule type" value="Genomic_DNA"/>
</dbReference>
<name>A0A4P7YA62_PSEVE</name>